<evidence type="ECO:0000313" key="3">
    <source>
        <dbReference type="Proteomes" id="UP000636800"/>
    </source>
</evidence>
<name>A0A835UEF9_VANPL</name>
<evidence type="ECO:0000313" key="2">
    <source>
        <dbReference type="EMBL" id="KAG0458258.1"/>
    </source>
</evidence>
<feature type="region of interest" description="Disordered" evidence="1">
    <location>
        <begin position="85"/>
        <end position="104"/>
    </location>
</feature>
<dbReference type="AlphaFoldDB" id="A0A835UEF9"/>
<accession>A0A835UEF9</accession>
<dbReference type="EMBL" id="JADCNL010000012">
    <property type="protein sequence ID" value="KAG0458258.1"/>
    <property type="molecule type" value="Genomic_DNA"/>
</dbReference>
<proteinExistence type="predicted"/>
<comment type="caution">
    <text evidence="2">The sequence shown here is derived from an EMBL/GenBank/DDBJ whole genome shotgun (WGS) entry which is preliminary data.</text>
</comment>
<sequence length="104" mass="11644">MRDRIKVKDISVDRAKQHELVRTGGFVRFYTVKQIERVIEEEDGDSQSAARKNLVALKRKREWPIPCSQSPCFILRQLASSASPLASTLSHGPPSISRSPASIL</sequence>
<reference evidence="2 3" key="1">
    <citation type="journal article" date="2020" name="Nat. Food">
        <title>A phased Vanilla planifolia genome enables genetic improvement of flavour and production.</title>
        <authorList>
            <person name="Hasing T."/>
            <person name="Tang H."/>
            <person name="Brym M."/>
            <person name="Khazi F."/>
            <person name="Huang T."/>
            <person name="Chambers A.H."/>
        </authorList>
    </citation>
    <scope>NUCLEOTIDE SEQUENCE [LARGE SCALE GENOMIC DNA]</scope>
    <source>
        <tissue evidence="2">Leaf</tissue>
    </source>
</reference>
<dbReference type="Proteomes" id="UP000636800">
    <property type="component" value="Chromosome 12"/>
</dbReference>
<gene>
    <name evidence="2" type="ORF">HPP92_023415</name>
</gene>
<evidence type="ECO:0000256" key="1">
    <source>
        <dbReference type="SAM" id="MobiDB-lite"/>
    </source>
</evidence>
<organism evidence="2 3">
    <name type="scientific">Vanilla planifolia</name>
    <name type="common">Vanilla</name>
    <dbReference type="NCBI Taxonomy" id="51239"/>
    <lineage>
        <taxon>Eukaryota</taxon>
        <taxon>Viridiplantae</taxon>
        <taxon>Streptophyta</taxon>
        <taxon>Embryophyta</taxon>
        <taxon>Tracheophyta</taxon>
        <taxon>Spermatophyta</taxon>
        <taxon>Magnoliopsida</taxon>
        <taxon>Liliopsida</taxon>
        <taxon>Asparagales</taxon>
        <taxon>Orchidaceae</taxon>
        <taxon>Vanilloideae</taxon>
        <taxon>Vanilleae</taxon>
        <taxon>Vanilla</taxon>
    </lineage>
</organism>
<keyword evidence="3" id="KW-1185">Reference proteome</keyword>
<protein>
    <submittedName>
        <fullName evidence="2">Uncharacterized protein</fullName>
    </submittedName>
</protein>